<dbReference type="GeneID" id="37219472"/>
<evidence type="ECO:0000313" key="1">
    <source>
        <dbReference type="EMBL" id="RAK95851.1"/>
    </source>
</evidence>
<name>A0A395GK39_9EURO</name>
<reference evidence="1 2" key="1">
    <citation type="submission" date="2018-02" db="EMBL/GenBank/DDBJ databases">
        <title>The genomes of Aspergillus section Nigri reveals drivers in fungal speciation.</title>
        <authorList>
            <consortium name="DOE Joint Genome Institute"/>
            <person name="Vesth T.C."/>
            <person name="Nybo J."/>
            <person name="Theobald S."/>
            <person name="Brandl J."/>
            <person name="Frisvad J.C."/>
            <person name="Nielsen K.F."/>
            <person name="Lyhne E.K."/>
            <person name="Kogle M.E."/>
            <person name="Kuo A."/>
            <person name="Riley R."/>
            <person name="Clum A."/>
            <person name="Nolan M."/>
            <person name="Lipzen A."/>
            <person name="Salamov A."/>
            <person name="Henrissat B."/>
            <person name="Wiebenga A."/>
            <person name="De vries R.P."/>
            <person name="Grigoriev I.V."/>
            <person name="Mortensen U.H."/>
            <person name="Andersen M.R."/>
            <person name="Baker S.E."/>
        </authorList>
    </citation>
    <scope>NUCLEOTIDE SEQUENCE [LARGE SCALE GENOMIC DNA]</scope>
    <source>
        <strain evidence="1 2">CBS 121593</strain>
    </source>
</reference>
<gene>
    <name evidence="1" type="ORF">BO80DRAFT_247559</name>
</gene>
<accession>A0A395GK39</accession>
<dbReference type="Proteomes" id="UP000249402">
    <property type="component" value="Unassembled WGS sequence"/>
</dbReference>
<evidence type="ECO:0000313" key="2">
    <source>
        <dbReference type="Proteomes" id="UP000249402"/>
    </source>
</evidence>
<dbReference type="VEuPathDB" id="FungiDB:BO80DRAFT_247559"/>
<dbReference type="OrthoDB" id="10599438at2759"/>
<protein>
    <submittedName>
        <fullName evidence="1">Uncharacterized protein</fullName>
    </submittedName>
</protein>
<organism evidence="1 2">
    <name type="scientific">Aspergillus ibericus CBS 121593</name>
    <dbReference type="NCBI Taxonomy" id="1448316"/>
    <lineage>
        <taxon>Eukaryota</taxon>
        <taxon>Fungi</taxon>
        <taxon>Dikarya</taxon>
        <taxon>Ascomycota</taxon>
        <taxon>Pezizomycotina</taxon>
        <taxon>Eurotiomycetes</taxon>
        <taxon>Eurotiomycetidae</taxon>
        <taxon>Eurotiales</taxon>
        <taxon>Aspergillaceae</taxon>
        <taxon>Aspergillus</taxon>
        <taxon>Aspergillus subgen. Circumdati</taxon>
    </lineage>
</organism>
<dbReference type="EMBL" id="KZ824484">
    <property type="protein sequence ID" value="RAK95851.1"/>
    <property type="molecule type" value="Genomic_DNA"/>
</dbReference>
<keyword evidence="2" id="KW-1185">Reference proteome</keyword>
<sequence length="149" mass="17476">MRHMRPYCDHRRPLYASSVRLSFATLIHSRYTRHSCSFLWTNAMAFMARLDSIIATVQISRSMLSHHQWWAFLDSLVSRQMYPRSFQIATLVTTCNQDKSNHPCTDLLHTRCSSNWGILRYSLHNAMCCGCQNCNSGLDHWYKAETPKW</sequence>
<proteinExistence type="predicted"/>
<dbReference type="AlphaFoldDB" id="A0A395GK39"/>
<dbReference type="RefSeq" id="XP_025570179.1">
    <property type="nucleotide sequence ID" value="XM_025714607.1"/>
</dbReference>